<keyword evidence="4" id="KW-1133">Transmembrane helix</keyword>
<feature type="signal peptide" evidence="7">
    <location>
        <begin position="1"/>
        <end position="15"/>
    </location>
</feature>
<organism evidence="8 9">
    <name type="scientific">Trichostrongylus colubriformis</name>
    <name type="common">Black scour worm</name>
    <dbReference type="NCBI Taxonomy" id="6319"/>
    <lineage>
        <taxon>Eukaryota</taxon>
        <taxon>Metazoa</taxon>
        <taxon>Ecdysozoa</taxon>
        <taxon>Nematoda</taxon>
        <taxon>Chromadorea</taxon>
        <taxon>Rhabditida</taxon>
        <taxon>Rhabditina</taxon>
        <taxon>Rhabditomorpha</taxon>
        <taxon>Strongyloidea</taxon>
        <taxon>Trichostrongylidae</taxon>
        <taxon>Trichostrongylus</taxon>
    </lineage>
</organism>
<name>A0AAN8IY21_TRICO</name>
<dbReference type="AlphaFoldDB" id="A0AAN8IY21"/>
<keyword evidence="3 7" id="KW-0732">Signal</keyword>
<keyword evidence="2" id="KW-0812">Transmembrane</keyword>
<evidence type="ECO:0000256" key="1">
    <source>
        <dbReference type="ARBA" id="ARBA00004479"/>
    </source>
</evidence>
<dbReference type="PANTHER" id="PTHR32178">
    <property type="entry name" value="FAM187"/>
    <property type="match status" value="1"/>
</dbReference>
<comment type="caution">
    <text evidence="8">The sequence shown here is derived from an EMBL/GenBank/DDBJ whole genome shotgun (WGS) entry which is preliminary data.</text>
</comment>
<keyword evidence="6" id="KW-0325">Glycoprotein</keyword>
<evidence type="ECO:0000313" key="9">
    <source>
        <dbReference type="Proteomes" id="UP001331761"/>
    </source>
</evidence>
<evidence type="ECO:0000256" key="5">
    <source>
        <dbReference type="ARBA" id="ARBA00023136"/>
    </source>
</evidence>
<gene>
    <name evidence="8" type="ORF">GCK32_014050</name>
</gene>
<dbReference type="GO" id="GO:0016020">
    <property type="term" value="C:membrane"/>
    <property type="evidence" value="ECO:0007669"/>
    <property type="project" value="UniProtKB-SubCell"/>
</dbReference>
<evidence type="ECO:0000256" key="6">
    <source>
        <dbReference type="ARBA" id="ARBA00023180"/>
    </source>
</evidence>
<protein>
    <submittedName>
        <fullName evidence="8">Ig domain-containing protein</fullName>
    </submittedName>
</protein>
<evidence type="ECO:0000256" key="4">
    <source>
        <dbReference type="ARBA" id="ARBA00022989"/>
    </source>
</evidence>
<evidence type="ECO:0000256" key="2">
    <source>
        <dbReference type="ARBA" id="ARBA00022692"/>
    </source>
</evidence>
<proteinExistence type="predicted"/>
<comment type="subcellular location">
    <subcellularLocation>
        <location evidence="1">Membrane</location>
        <topology evidence="1">Single-pass type I membrane protein</topology>
    </subcellularLocation>
</comment>
<dbReference type="Proteomes" id="UP001331761">
    <property type="component" value="Unassembled WGS sequence"/>
</dbReference>
<keyword evidence="5" id="KW-0472">Membrane</keyword>
<evidence type="ECO:0000256" key="7">
    <source>
        <dbReference type="SAM" id="SignalP"/>
    </source>
</evidence>
<accession>A0AAN8IY21</accession>
<evidence type="ECO:0000313" key="8">
    <source>
        <dbReference type="EMBL" id="KAK5968854.1"/>
    </source>
</evidence>
<reference evidence="8 9" key="1">
    <citation type="submission" date="2019-10" db="EMBL/GenBank/DDBJ databases">
        <title>Assembly and Annotation for the nematode Trichostrongylus colubriformis.</title>
        <authorList>
            <person name="Martin J."/>
        </authorList>
    </citation>
    <scope>NUCLEOTIDE SEQUENCE [LARGE SCALE GENOMIC DNA]</scope>
    <source>
        <strain evidence="8">G859</strain>
        <tissue evidence="8">Whole worm</tissue>
    </source>
</reference>
<keyword evidence="9" id="KW-1185">Reference proteome</keyword>
<sequence length="338" mass="38924">MLLWWLLFLIPCTKTVNVQLKKQYEDYRLCIQRREDVLSDANYVQVVTLAKGTDITLPCFSCLSPENAVEIESTYKPSAGTIGRVFITAIDFFKEKILRATGKVRDVNKWKYDWQRAIMGQDWRPLTKMHETGMRVEKIADKVKRFLARDSARLRVGDRYELRITAVDRNMTGYYRCVNKHGKNRVVSAMYYLDVISRANIRMIKSKLDAIPPAVTLSKQEIGGKLIAKPVVSPWSECSKCGKEVGEQARSIQCMIEPDGRLTGLPVDSRWIYLFGTVPCYSTLVPLQQRRQFASSPNFVQYRPCWVRDLCTSSLIRTILTLPSLRKRALHNWLSTVI</sequence>
<evidence type="ECO:0000256" key="3">
    <source>
        <dbReference type="ARBA" id="ARBA00022729"/>
    </source>
</evidence>
<dbReference type="InterPro" id="IPR039311">
    <property type="entry name" value="FAM187A/B"/>
</dbReference>
<feature type="chain" id="PRO_5042895051" evidence="7">
    <location>
        <begin position="16"/>
        <end position="338"/>
    </location>
</feature>
<dbReference type="PANTHER" id="PTHR32178:SF6">
    <property type="entry name" value="IG-LIKE DOMAIN-CONTAINING PROTEIN"/>
    <property type="match status" value="1"/>
</dbReference>
<dbReference type="EMBL" id="WIXE01020914">
    <property type="protein sequence ID" value="KAK5968854.1"/>
    <property type="molecule type" value="Genomic_DNA"/>
</dbReference>